<sequence length="83" mass="9648">MNITQYIDAIRAYMSREEVDAPKAVDRFLVNLAVMRDHYVGFDTSINFRTLGQVWNSMGSDERLSQRANLLTQLSRGPRREVR</sequence>
<reference evidence="1" key="1">
    <citation type="journal article" date="2021" name="Proc. Natl. Acad. Sci. U.S.A.">
        <title>A Catalog of Tens of Thousands of Viruses from Human Metagenomes Reveals Hidden Associations with Chronic Diseases.</title>
        <authorList>
            <person name="Tisza M.J."/>
            <person name="Buck C.B."/>
        </authorList>
    </citation>
    <scope>NUCLEOTIDE SEQUENCE</scope>
    <source>
        <strain evidence="1">Ct4uh47</strain>
    </source>
</reference>
<name>A0A8S5V5X4_9CAUD</name>
<dbReference type="EMBL" id="BK016203">
    <property type="protein sequence ID" value="DAG02093.1"/>
    <property type="molecule type" value="Genomic_DNA"/>
</dbReference>
<protein>
    <submittedName>
        <fullName evidence="1">Uncharacterized protein</fullName>
    </submittedName>
</protein>
<accession>A0A8S5V5X4</accession>
<organism evidence="1">
    <name type="scientific">Myoviridae sp. ct4uh47</name>
    <dbReference type="NCBI Taxonomy" id="2825032"/>
    <lineage>
        <taxon>Viruses</taxon>
        <taxon>Duplodnaviria</taxon>
        <taxon>Heunggongvirae</taxon>
        <taxon>Uroviricota</taxon>
        <taxon>Caudoviricetes</taxon>
    </lineage>
</organism>
<proteinExistence type="predicted"/>
<evidence type="ECO:0000313" key="1">
    <source>
        <dbReference type="EMBL" id="DAG02093.1"/>
    </source>
</evidence>